<comment type="similarity">
    <text evidence="2 8 9">Belongs to the GPI family.</text>
</comment>
<accession>A0A1G4G571</accession>
<comment type="caution">
    <text evidence="8">Lacks conserved residue(s) required for the propagation of feature annotation.</text>
</comment>
<dbReference type="UniPathway" id="UPA00109">
    <property type="reaction ID" value="UER00181"/>
</dbReference>
<dbReference type="GO" id="GO:0004347">
    <property type="term" value="F:glucose-6-phosphate isomerase activity"/>
    <property type="evidence" value="ECO:0007669"/>
    <property type="project" value="UniProtKB-UniRule"/>
</dbReference>
<dbReference type="NCBIfam" id="NF010697">
    <property type="entry name" value="PRK14097.1"/>
    <property type="match status" value="1"/>
</dbReference>
<keyword evidence="11" id="KW-1185">Reference proteome</keyword>
<dbReference type="Gene3D" id="3.40.50.10490">
    <property type="entry name" value="Glucose-6-phosphate isomerase like protein, domain 1"/>
    <property type="match status" value="2"/>
</dbReference>
<dbReference type="STRING" id="1642646.ING2E5A_0843"/>
<keyword evidence="5 8" id="KW-0324">Glycolysis</keyword>
<dbReference type="PANTHER" id="PTHR11469:SF1">
    <property type="entry name" value="GLUCOSE-6-PHOSPHATE ISOMERASE"/>
    <property type="match status" value="1"/>
</dbReference>
<dbReference type="KEGG" id="pmuc:ING2E5A_0843"/>
<dbReference type="GO" id="GO:0005829">
    <property type="term" value="C:cytosol"/>
    <property type="evidence" value="ECO:0007669"/>
    <property type="project" value="TreeGrafter"/>
</dbReference>
<proteinExistence type="inferred from homology"/>
<dbReference type="PROSITE" id="PS51463">
    <property type="entry name" value="P_GLUCOSE_ISOMERASE_3"/>
    <property type="match status" value="1"/>
</dbReference>
<dbReference type="InterPro" id="IPR035476">
    <property type="entry name" value="SIS_PGI_1"/>
</dbReference>
<protein>
    <recommendedName>
        <fullName evidence="8">Glucose-6-phosphate isomerase</fullName>
        <shortName evidence="8">GPI</shortName>
        <ecNumber evidence="8">5.3.1.9</ecNumber>
    </recommendedName>
    <alternativeName>
        <fullName evidence="8">Phosphoglucose isomerase</fullName>
        <shortName evidence="8">PGI</shortName>
    </alternativeName>
    <alternativeName>
        <fullName evidence="8">Phosphohexose isomerase</fullName>
        <shortName evidence="8">PHI</shortName>
    </alternativeName>
</protein>
<dbReference type="HAMAP" id="MF_00473">
    <property type="entry name" value="G6P_isomerase"/>
    <property type="match status" value="1"/>
</dbReference>
<evidence type="ECO:0000256" key="9">
    <source>
        <dbReference type="RuleBase" id="RU000612"/>
    </source>
</evidence>
<dbReference type="RefSeq" id="WP_071136302.1">
    <property type="nucleotide sequence ID" value="NZ_DUQN01000031.1"/>
</dbReference>
<dbReference type="PROSITE" id="PS00765">
    <property type="entry name" value="P_GLUCOSE_ISOMERASE_1"/>
    <property type="match status" value="1"/>
</dbReference>
<evidence type="ECO:0000256" key="1">
    <source>
        <dbReference type="ARBA" id="ARBA00004926"/>
    </source>
</evidence>
<keyword evidence="3 8" id="KW-0312">Gluconeogenesis</keyword>
<dbReference type="InterPro" id="IPR046348">
    <property type="entry name" value="SIS_dom_sf"/>
</dbReference>
<evidence type="ECO:0000256" key="2">
    <source>
        <dbReference type="ARBA" id="ARBA00006604"/>
    </source>
</evidence>
<dbReference type="InterPro" id="IPR001672">
    <property type="entry name" value="G6P_Isomerase"/>
</dbReference>
<feature type="active site" description="Proton donor" evidence="8">
    <location>
        <position position="289"/>
    </location>
</feature>
<evidence type="ECO:0000256" key="8">
    <source>
        <dbReference type="HAMAP-Rule" id="MF_00473"/>
    </source>
</evidence>
<comment type="catalytic activity">
    <reaction evidence="7 8 9">
        <text>alpha-D-glucose 6-phosphate = beta-D-fructose 6-phosphate</text>
        <dbReference type="Rhea" id="RHEA:11816"/>
        <dbReference type="ChEBI" id="CHEBI:57634"/>
        <dbReference type="ChEBI" id="CHEBI:58225"/>
        <dbReference type="EC" id="5.3.1.9"/>
    </reaction>
</comment>
<feature type="active site" evidence="8">
    <location>
        <position position="424"/>
    </location>
</feature>
<dbReference type="GO" id="GO:0097367">
    <property type="term" value="F:carbohydrate derivative binding"/>
    <property type="evidence" value="ECO:0007669"/>
    <property type="project" value="InterPro"/>
</dbReference>
<dbReference type="EC" id="5.3.1.9" evidence="8"/>
<dbReference type="CDD" id="cd05016">
    <property type="entry name" value="SIS_PGI_2"/>
    <property type="match status" value="1"/>
</dbReference>
<organism evidence="10 11">
    <name type="scientific">Petrimonas mucosa</name>
    <dbReference type="NCBI Taxonomy" id="1642646"/>
    <lineage>
        <taxon>Bacteria</taxon>
        <taxon>Pseudomonadati</taxon>
        <taxon>Bacteroidota</taxon>
        <taxon>Bacteroidia</taxon>
        <taxon>Bacteroidales</taxon>
        <taxon>Dysgonomonadaceae</taxon>
        <taxon>Petrimonas</taxon>
    </lineage>
</organism>
<dbReference type="SUPFAM" id="SSF53697">
    <property type="entry name" value="SIS domain"/>
    <property type="match status" value="1"/>
</dbReference>
<dbReference type="FunFam" id="3.40.50.10490:FF:000016">
    <property type="entry name" value="Glucose-6-phosphate isomerase"/>
    <property type="match status" value="1"/>
</dbReference>
<dbReference type="Pfam" id="PF00342">
    <property type="entry name" value="PGI"/>
    <property type="match status" value="1"/>
</dbReference>
<dbReference type="AlphaFoldDB" id="A0A1G4G571"/>
<comment type="subcellular location">
    <subcellularLocation>
        <location evidence="8">Cytoplasm</location>
    </subcellularLocation>
</comment>
<sequence length="447" mass="49551">MDRIKLVINHVYDFVSEKEILQQADNATAANRALHDGTRAGNDFLGWVNLPSSVTEDLIRDIEDTATALRSRCEAVVVVGIGGSYLGAKAVIDVLSSSFDWLQHERKDPVILYAGNNIGEDYLHELTSYLEKRQFGIINISKSGTTTEPAIAFRLLKDLLVAKVGGEEARKRIVAITDASKGALRTLATTEGYKTFVIPDDVGGRYSVLTPVGLLPIAVAGINIRELNKGATEMEKACGADTPFEVNLPAIYAAIRNELYRRGKKIEILANYNPKLHYFAEWWKQLYGESEGKDGKGIFPAAVDFTTDLHSMGQWIQEGERTIFETVLSVKEPKAHVTIPQDDTDLDGLNYLKGKRVDEVNKMAELGTLIAHVDGGVPNILIEIPKLSEYYIGQLIYFFEKACGISGYMLDVNPFNQPGVEAYKRNMFALLEKPGYEAETQAIKKRL</sequence>
<dbReference type="CDD" id="cd05015">
    <property type="entry name" value="SIS_PGI_1"/>
    <property type="match status" value="1"/>
</dbReference>
<evidence type="ECO:0000256" key="7">
    <source>
        <dbReference type="ARBA" id="ARBA00029321"/>
    </source>
</evidence>
<comment type="pathway">
    <text evidence="1 8 9">Carbohydrate degradation; glycolysis; D-glyceraldehyde 3-phosphate and glycerone phosphate from D-glucose: step 2/4.</text>
</comment>
<evidence type="ECO:0000256" key="3">
    <source>
        <dbReference type="ARBA" id="ARBA00022432"/>
    </source>
</evidence>
<dbReference type="InterPro" id="IPR035482">
    <property type="entry name" value="SIS_PGI_2"/>
</dbReference>
<keyword evidence="6 8" id="KW-0413">Isomerase</keyword>
<keyword evidence="4 8" id="KW-0963">Cytoplasm</keyword>
<dbReference type="FunFam" id="3.40.50.10490:FF:000015">
    <property type="entry name" value="Glucose-6-phosphate isomerase"/>
    <property type="match status" value="1"/>
</dbReference>
<dbReference type="PANTHER" id="PTHR11469">
    <property type="entry name" value="GLUCOSE-6-PHOSPHATE ISOMERASE"/>
    <property type="match status" value="1"/>
</dbReference>
<dbReference type="EMBL" id="LT608328">
    <property type="protein sequence ID" value="SCM56363.1"/>
    <property type="molecule type" value="Genomic_DNA"/>
</dbReference>
<dbReference type="PRINTS" id="PR00662">
    <property type="entry name" value="G6PISOMERASE"/>
</dbReference>
<dbReference type="InterPro" id="IPR018189">
    <property type="entry name" value="Phosphoglucose_isomerase_CS"/>
</dbReference>
<dbReference type="Proteomes" id="UP000178485">
    <property type="component" value="Chromosome i"/>
</dbReference>
<dbReference type="GO" id="GO:0048029">
    <property type="term" value="F:monosaccharide binding"/>
    <property type="evidence" value="ECO:0007669"/>
    <property type="project" value="TreeGrafter"/>
</dbReference>
<dbReference type="GO" id="GO:0051156">
    <property type="term" value="P:glucose 6-phosphate metabolic process"/>
    <property type="evidence" value="ECO:0007669"/>
    <property type="project" value="TreeGrafter"/>
</dbReference>
<dbReference type="UniPathway" id="UPA00138"/>
<evidence type="ECO:0000256" key="6">
    <source>
        <dbReference type="ARBA" id="ARBA00023235"/>
    </source>
</evidence>
<comment type="pathway">
    <text evidence="8">Carbohydrate biosynthesis; gluconeogenesis.</text>
</comment>
<evidence type="ECO:0000313" key="11">
    <source>
        <dbReference type="Proteomes" id="UP000178485"/>
    </source>
</evidence>
<dbReference type="PROSITE" id="PS00174">
    <property type="entry name" value="P_GLUCOSE_ISOMERASE_2"/>
    <property type="match status" value="1"/>
</dbReference>
<comment type="function">
    <text evidence="8">Catalyzes the reversible isomerization of glucose-6-phosphate to fructose-6-phosphate.</text>
</comment>
<dbReference type="GO" id="GO:0006094">
    <property type="term" value="P:gluconeogenesis"/>
    <property type="evidence" value="ECO:0007669"/>
    <property type="project" value="UniProtKB-UniRule"/>
</dbReference>
<evidence type="ECO:0000313" key="10">
    <source>
        <dbReference type="EMBL" id="SCM56363.1"/>
    </source>
</evidence>
<gene>
    <name evidence="8 10" type="primary">pgi</name>
    <name evidence="10" type="ORF">ING2E5A_0843</name>
</gene>
<evidence type="ECO:0000256" key="4">
    <source>
        <dbReference type="ARBA" id="ARBA00022490"/>
    </source>
</evidence>
<dbReference type="GO" id="GO:0006096">
    <property type="term" value="P:glycolytic process"/>
    <property type="evidence" value="ECO:0007669"/>
    <property type="project" value="UniProtKB-UniRule"/>
</dbReference>
<reference evidence="10 11" key="1">
    <citation type="submission" date="2016-08" db="EMBL/GenBank/DDBJ databases">
        <authorList>
            <person name="Seilhamer J.J."/>
        </authorList>
    </citation>
    <scope>NUCLEOTIDE SEQUENCE [LARGE SCALE GENOMIC DNA]</scope>
    <source>
        <strain evidence="10">ING2-E5A</strain>
    </source>
</reference>
<name>A0A1G4G571_9BACT</name>
<evidence type="ECO:0000256" key="5">
    <source>
        <dbReference type="ARBA" id="ARBA00023152"/>
    </source>
</evidence>